<evidence type="ECO:0000313" key="2">
    <source>
        <dbReference type="EMBL" id="MEX6430013.1"/>
    </source>
</evidence>
<proteinExistence type="predicted"/>
<comment type="caution">
    <text evidence="2">The sequence shown here is derived from an EMBL/GenBank/DDBJ whole genome shotgun (WGS) entry which is preliminary data.</text>
</comment>
<keyword evidence="3" id="KW-1185">Reference proteome</keyword>
<accession>A0ABV3Y370</accession>
<evidence type="ECO:0000313" key="3">
    <source>
        <dbReference type="Proteomes" id="UP001560267"/>
    </source>
</evidence>
<name>A0ABV3Y370_9ACTN</name>
<feature type="region of interest" description="Disordered" evidence="1">
    <location>
        <begin position="1"/>
        <end position="26"/>
    </location>
</feature>
<evidence type="ECO:0000256" key="1">
    <source>
        <dbReference type="SAM" id="MobiDB-lite"/>
    </source>
</evidence>
<protein>
    <submittedName>
        <fullName evidence="2">Uncharacterized protein</fullName>
    </submittedName>
</protein>
<gene>
    <name evidence="2" type="ORF">AB6A68_09200</name>
</gene>
<reference evidence="2 3" key="1">
    <citation type="submission" date="2024-07" db="EMBL/GenBank/DDBJ databases">
        <title>Draft Genome Sequence of Ferrimicrobium acidiphilum Strain YE2023, Isolated from a Pulp of Bioleach Reactor.</title>
        <authorList>
            <person name="Elkina Y.A."/>
            <person name="Bulaeva A.G."/>
            <person name="Beletsky A.V."/>
            <person name="Mardanov A.V."/>
        </authorList>
    </citation>
    <scope>NUCLEOTIDE SEQUENCE [LARGE SCALE GENOMIC DNA]</scope>
    <source>
        <strain evidence="2 3">YE2023</strain>
    </source>
</reference>
<dbReference type="EMBL" id="JBFSHR010000032">
    <property type="protein sequence ID" value="MEX6430013.1"/>
    <property type="molecule type" value="Genomic_DNA"/>
</dbReference>
<sequence length="284" mass="31178">MGDPSDYDRGHDDDGERARGVVDPEHTTAGYESELEHLDREIAALVKGTQLALTAARKAQRASAQGNQSELVAAIVAVRDRLADLHEKASELTRDADYDLTAWMQSGGYARELMALAAASHLPMVESDSKLLCYPSVLQVMPAEQAITIDRKRVREVRPSRVVDVLRANSQRRSRFRAEAFLEALASAYDLWIAHKGGRHGSHVKLMNLYSILTLLNGSRAYSKQEFARDIYLLDQSGLIETKDGRILRFAASATTRGGGVLETVAKGGQVKIYSTIALEGPND</sequence>
<dbReference type="Proteomes" id="UP001560267">
    <property type="component" value="Unassembled WGS sequence"/>
</dbReference>
<organism evidence="2 3">
    <name type="scientific">Ferrimicrobium acidiphilum</name>
    <dbReference type="NCBI Taxonomy" id="121039"/>
    <lineage>
        <taxon>Bacteria</taxon>
        <taxon>Bacillati</taxon>
        <taxon>Actinomycetota</taxon>
        <taxon>Acidimicrobiia</taxon>
        <taxon>Acidimicrobiales</taxon>
        <taxon>Acidimicrobiaceae</taxon>
        <taxon>Ferrimicrobium</taxon>
    </lineage>
</organism>